<name>A0A9D0Z3S1_9FIRM</name>
<dbReference type="Proteomes" id="UP000886796">
    <property type="component" value="Unassembled WGS sequence"/>
</dbReference>
<proteinExistence type="predicted"/>
<gene>
    <name evidence="2" type="ORF">IAB74_02730</name>
</gene>
<reference evidence="2" key="1">
    <citation type="submission" date="2020-10" db="EMBL/GenBank/DDBJ databases">
        <authorList>
            <person name="Gilroy R."/>
        </authorList>
    </citation>
    <scope>NUCLEOTIDE SEQUENCE</scope>
    <source>
        <strain evidence="2">13361</strain>
    </source>
</reference>
<protein>
    <submittedName>
        <fullName evidence="2">Uncharacterized protein</fullName>
    </submittedName>
</protein>
<evidence type="ECO:0000256" key="1">
    <source>
        <dbReference type="SAM" id="Phobius"/>
    </source>
</evidence>
<sequence length="163" mass="18439">MKKSVKILIGILIAAVVVVGLYFGLNALFPQPKQISMELEAVMVLEDGTEYPCTVTIRGELWEKSHRDVSAGIHAHDWEKEGIFIDGVLMTNYFLFMPEEEDSWTLGNNTTNCTLYLNRDFSQFGAEVDAHAIRQELPSQTAHVFLKSMTDAQRQEVLTLFAR</sequence>
<organism evidence="2 3">
    <name type="scientific">Candidatus Faecousia excrementigallinarum</name>
    <dbReference type="NCBI Taxonomy" id="2840806"/>
    <lineage>
        <taxon>Bacteria</taxon>
        <taxon>Bacillati</taxon>
        <taxon>Bacillota</taxon>
        <taxon>Clostridia</taxon>
        <taxon>Eubacteriales</taxon>
        <taxon>Oscillospiraceae</taxon>
        <taxon>Faecousia</taxon>
    </lineage>
</organism>
<evidence type="ECO:0000313" key="2">
    <source>
        <dbReference type="EMBL" id="HIQ67410.1"/>
    </source>
</evidence>
<keyword evidence="1" id="KW-1133">Transmembrane helix</keyword>
<reference evidence="2" key="2">
    <citation type="journal article" date="2021" name="PeerJ">
        <title>Extensive microbial diversity within the chicken gut microbiome revealed by metagenomics and culture.</title>
        <authorList>
            <person name="Gilroy R."/>
            <person name="Ravi A."/>
            <person name="Getino M."/>
            <person name="Pursley I."/>
            <person name="Horton D.L."/>
            <person name="Alikhan N.F."/>
            <person name="Baker D."/>
            <person name="Gharbi K."/>
            <person name="Hall N."/>
            <person name="Watson M."/>
            <person name="Adriaenssens E.M."/>
            <person name="Foster-Nyarko E."/>
            <person name="Jarju S."/>
            <person name="Secka A."/>
            <person name="Antonio M."/>
            <person name="Oren A."/>
            <person name="Chaudhuri R.R."/>
            <person name="La Ragione R."/>
            <person name="Hildebrand F."/>
            <person name="Pallen M.J."/>
        </authorList>
    </citation>
    <scope>NUCLEOTIDE SEQUENCE</scope>
    <source>
        <strain evidence="2">13361</strain>
    </source>
</reference>
<feature type="transmembrane region" description="Helical" evidence="1">
    <location>
        <begin position="7"/>
        <end position="29"/>
    </location>
</feature>
<dbReference type="EMBL" id="DVFK01000039">
    <property type="protein sequence ID" value="HIQ67410.1"/>
    <property type="molecule type" value="Genomic_DNA"/>
</dbReference>
<keyword evidence="1" id="KW-0472">Membrane</keyword>
<comment type="caution">
    <text evidence="2">The sequence shown here is derived from an EMBL/GenBank/DDBJ whole genome shotgun (WGS) entry which is preliminary data.</text>
</comment>
<evidence type="ECO:0000313" key="3">
    <source>
        <dbReference type="Proteomes" id="UP000886796"/>
    </source>
</evidence>
<dbReference type="AlphaFoldDB" id="A0A9D0Z3S1"/>
<keyword evidence="1" id="KW-0812">Transmembrane</keyword>
<accession>A0A9D0Z3S1</accession>